<keyword evidence="1" id="KW-1133">Transmembrane helix</keyword>
<feature type="domain" description="NAD(P)-binding" evidence="2">
    <location>
        <begin position="7"/>
        <end position="140"/>
    </location>
</feature>
<dbReference type="Gene3D" id="3.40.50.720">
    <property type="entry name" value="NAD(P)-binding Rossmann-like Domain"/>
    <property type="match status" value="1"/>
</dbReference>
<feature type="transmembrane region" description="Helical" evidence="1">
    <location>
        <begin position="351"/>
        <end position="369"/>
    </location>
</feature>
<dbReference type="Pfam" id="PF13781">
    <property type="entry name" value="DoxX_3"/>
    <property type="match status" value="1"/>
</dbReference>
<proteinExistence type="predicted"/>
<dbReference type="EMBL" id="WNKX01000002">
    <property type="protein sequence ID" value="MTW09685.1"/>
    <property type="molecule type" value="Genomic_DNA"/>
</dbReference>
<dbReference type="InterPro" id="IPR016040">
    <property type="entry name" value="NAD(P)-bd_dom"/>
</dbReference>
<gene>
    <name evidence="3" type="ORF">GM658_03645</name>
</gene>
<evidence type="ECO:0000313" key="4">
    <source>
        <dbReference type="Proteomes" id="UP000472320"/>
    </source>
</evidence>
<dbReference type="InterPro" id="IPR051207">
    <property type="entry name" value="ComplexI_NDUFA9_subunit"/>
</dbReference>
<protein>
    <submittedName>
        <fullName evidence="3">NAD(P)H-binding protein</fullName>
    </submittedName>
</protein>
<dbReference type="GO" id="GO:0044877">
    <property type="term" value="F:protein-containing complex binding"/>
    <property type="evidence" value="ECO:0007669"/>
    <property type="project" value="TreeGrafter"/>
</dbReference>
<dbReference type="InterPro" id="IPR036291">
    <property type="entry name" value="NAD(P)-bd_dom_sf"/>
</dbReference>
<evidence type="ECO:0000313" key="3">
    <source>
        <dbReference type="EMBL" id="MTW09685.1"/>
    </source>
</evidence>
<dbReference type="SUPFAM" id="SSF51735">
    <property type="entry name" value="NAD(P)-binding Rossmann-fold domains"/>
    <property type="match status" value="1"/>
</dbReference>
<dbReference type="PANTHER" id="PTHR12126:SF11">
    <property type="entry name" value="NADH DEHYDROGENASE [UBIQUINONE] 1 ALPHA SUBCOMPLEX SUBUNIT 9, MITOCHONDRIAL"/>
    <property type="match status" value="1"/>
</dbReference>
<dbReference type="RefSeq" id="WP_170298662.1">
    <property type="nucleotide sequence ID" value="NZ_WNKX01000002.1"/>
</dbReference>
<comment type="caution">
    <text evidence="3">The sequence shown here is derived from an EMBL/GenBank/DDBJ whole genome shotgun (WGS) entry which is preliminary data.</text>
</comment>
<keyword evidence="1" id="KW-0812">Transmembrane</keyword>
<reference evidence="3 4" key="1">
    <citation type="submission" date="2019-11" db="EMBL/GenBank/DDBJ databases">
        <title>Type strains purchased from KCTC, JCM and DSMZ.</title>
        <authorList>
            <person name="Lu H."/>
        </authorList>
    </citation>
    <scope>NUCLEOTIDE SEQUENCE [LARGE SCALE GENOMIC DNA]</scope>
    <source>
        <strain evidence="3 4">JCM 31587</strain>
    </source>
</reference>
<name>A0A6L6QC18_9BURK</name>
<keyword evidence="4" id="KW-1185">Reference proteome</keyword>
<feature type="transmembrane region" description="Helical" evidence="1">
    <location>
        <begin position="405"/>
        <end position="421"/>
    </location>
</feature>
<dbReference type="InterPro" id="IPR025695">
    <property type="entry name" value="DoxX-like"/>
</dbReference>
<accession>A0A6L6QC18</accession>
<feature type="transmembrane region" description="Helical" evidence="1">
    <location>
        <begin position="309"/>
        <end position="331"/>
    </location>
</feature>
<feature type="transmembrane region" description="Helical" evidence="1">
    <location>
        <begin position="376"/>
        <end position="399"/>
    </location>
</feature>
<organism evidence="3 4">
    <name type="scientific">Massilia eburnea</name>
    <dbReference type="NCBI Taxonomy" id="1776165"/>
    <lineage>
        <taxon>Bacteria</taxon>
        <taxon>Pseudomonadati</taxon>
        <taxon>Pseudomonadota</taxon>
        <taxon>Betaproteobacteria</taxon>
        <taxon>Burkholderiales</taxon>
        <taxon>Oxalobacteraceae</taxon>
        <taxon>Telluria group</taxon>
        <taxon>Massilia</taxon>
    </lineage>
</organism>
<dbReference type="AlphaFoldDB" id="A0A6L6QC18"/>
<sequence length="427" mass="44916">MKVLVCGATGFIGRAVCARLAAAGHEVLRGVRRPSQPGDVAIDYSVDLSTAAWIERLRGVDAVVNTVGIISEHGAARFDTLHAVAPSALFAACAEAGVCRVVQVSALGAESGDTAYFTSKRAADQALMALPLEWIILRPSLVFGPGGDSAALFCKMASLPMVAAPELGAARFQPIHIDDLALAVEASLDPATPACRVIACAGGSAASYDQMLAAYRRAMHLPPAPVLHIPAWAMACAAWLGGKLPGVPLTPDNWRMLRAGSAVREQDAHCAATAMRELLGRAPRPISEFIPAASGELLRLRPLASWRNALLRWSLAVVWLATALVSAFAYPPADSLAMLARVGIEGWPATAALYGAAALDAAFGIACIARPRRALWLAQGALVLGYSAVIAACLPEYLWHPFGPLLKNVPILAILIILFAEEKSWTT</sequence>
<dbReference type="PANTHER" id="PTHR12126">
    <property type="entry name" value="NADH-UBIQUINONE OXIDOREDUCTASE 39 KDA SUBUNIT-RELATED"/>
    <property type="match status" value="1"/>
</dbReference>
<dbReference type="Pfam" id="PF13460">
    <property type="entry name" value="NAD_binding_10"/>
    <property type="match status" value="1"/>
</dbReference>
<evidence type="ECO:0000259" key="2">
    <source>
        <dbReference type="Pfam" id="PF13460"/>
    </source>
</evidence>
<evidence type="ECO:0000256" key="1">
    <source>
        <dbReference type="SAM" id="Phobius"/>
    </source>
</evidence>
<keyword evidence="1" id="KW-0472">Membrane</keyword>
<dbReference type="Proteomes" id="UP000472320">
    <property type="component" value="Unassembled WGS sequence"/>
</dbReference>